<evidence type="ECO:0000313" key="3">
    <source>
        <dbReference type="Proteomes" id="UP000800200"/>
    </source>
</evidence>
<feature type="domain" description="PiggyBac transposable element-derived protein" evidence="1">
    <location>
        <begin position="1"/>
        <end position="56"/>
    </location>
</feature>
<dbReference type="Pfam" id="PF13843">
    <property type="entry name" value="DDE_Tnp_1_7"/>
    <property type="match status" value="1"/>
</dbReference>
<evidence type="ECO:0000313" key="2">
    <source>
        <dbReference type="EMBL" id="KAF2189423.1"/>
    </source>
</evidence>
<dbReference type="Proteomes" id="UP000800200">
    <property type="component" value="Unassembled WGS sequence"/>
</dbReference>
<accession>A0A6A6EDW2</accession>
<sequence length="59" mass="7315">EMYAYFVTLIHIGIHREPRVSDHWRSHRRFGVKHLVGEYISSTRFEQIDRYFYCTKPRE</sequence>
<dbReference type="OrthoDB" id="10475104at2759"/>
<dbReference type="InterPro" id="IPR029526">
    <property type="entry name" value="PGBD"/>
</dbReference>
<protein>
    <recommendedName>
        <fullName evidence="1">PiggyBac transposable element-derived protein domain-containing protein</fullName>
    </recommendedName>
</protein>
<reference evidence="2" key="1">
    <citation type="journal article" date="2020" name="Stud. Mycol.">
        <title>101 Dothideomycetes genomes: a test case for predicting lifestyles and emergence of pathogens.</title>
        <authorList>
            <person name="Haridas S."/>
            <person name="Albert R."/>
            <person name="Binder M."/>
            <person name="Bloem J."/>
            <person name="Labutti K."/>
            <person name="Salamov A."/>
            <person name="Andreopoulos B."/>
            <person name="Baker S."/>
            <person name="Barry K."/>
            <person name="Bills G."/>
            <person name="Bluhm B."/>
            <person name="Cannon C."/>
            <person name="Castanera R."/>
            <person name="Culley D."/>
            <person name="Daum C."/>
            <person name="Ezra D."/>
            <person name="Gonzalez J."/>
            <person name="Henrissat B."/>
            <person name="Kuo A."/>
            <person name="Liang C."/>
            <person name="Lipzen A."/>
            <person name="Lutzoni F."/>
            <person name="Magnuson J."/>
            <person name="Mondo S."/>
            <person name="Nolan M."/>
            <person name="Ohm R."/>
            <person name="Pangilinan J."/>
            <person name="Park H.-J."/>
            <person name="Ramirez L."/>
            <person name="Alfaro M."/>
            <person name="Sun H."/>
            <person name="Tritt A."/>
            <person name="Yoshinaga Y."/>
            <person name="Zwiers L.-H."/>
            <person name="Turgeon B."/>
            <person name="Goodwin S."/>
            <person name="Spatafora J."/>
            <person name="Crous P."/>
            <person name="Grigoriev I."/>
        </authorList>
    </citation>
    <scope>NUCLEOTIDE SEQUENCE</scope>
    <source>
        <strain evidence="2">CBS 207.26</strain>
    </source>
</reference>
<name>A0A6A6EDW2_9PEZI</name>
<evidence type="ECO:0000259" key="1">
    <source>
        <dbReference type="Pfam" id="PF13843"/>
    </source>
</evidence>
<gene>
    <name evidence="2" type="ORF">K469DRAFT_461543</name>
</gene>
<feature type="non-terminal residue" evidence="2">
    <location>
        <position position="1"/>
    </location>
</feature>
<dbReference type="EMBL" id="ML994620">
    <property type="protein sequence ID" value="KAF2189423.1"/>
    <property type="molecule type" value="Genomic_DNA"/>
</dbReference>
<organism evidence="2 3">
    <name type="scientific">Zopfia rhizophila CBS 207.26</name>
    <dbReference type="NCBI Taxonomy" id="1314779"/>
    <lineage>
        <taxon>Eukaryota</taxon>
        <taxon>Fungi</taxon>
        <taxon>Dikarya</taxon>
        <taxon>Ascomycota</taxon>
        <taxon>Pezizomycotina</taxon>
        <taxon>Dothideomycetes</taxon>
        <taxon>Dothideomycetes incertae sedis</taxon>
        <taxon>Zopfiaceae</taxon>
        <taxon>Zopfia</taxon>
    </lineage>
</organism>
<keyword evidence="3" id="KW-1185">Reference proteome</keyword>
<proteinExistence type="predicted"/>
<feature type="non-terminal residue" evidence="2">
    <location>
        <position position="59"/>
    </location>
</feature>
<dbReference type="AlphaFoldDB" id="A0A6A6EDW2"/>